<dbReference type="SUPFAM" id="SSF57756">
    <property type="entry name" value="Retrovirus zinc finger-like domains"/>
    <property type="match status" value="1"/>
</dbReference>
<evidence type="ECO:0000256" key="1">
    <source>
        <dbReference type="SAM" id="MobiDB-lite"/>
    </source>
</evidence>
<dbReference type="Gene3D" id="4.10.60.10">
    <property type="entry name" value="Zinc finger, CCHC-type"/>
    <property type="match status" value="1"/>
</dbReference>
<organism evidence="4">
    <name type="scientific">Tanacetum cinerariifolium</name>
    <name type="common">Dalmatian daisy</name>
    <name type="synonym">Chrysanthemum cinerariifolium</name>
    <dbReference type="NCBI Taxonomy" id="118510"/>
    <lineage>
        <taxon>Eukaryota</taxon>
        <taxon>Viridiplantae</taxon>
        <taxon>Streptophyta</taxon>
        <taxon>Embryophyta</taxon>
        <taxon>Tracheophyta</taxon>
        <taxon>Spermatophyta</taxon>
        <taxon>Magnoliopsida</taxon>
        <taxon>eudicotyledons</taxon>
        <taxon>Gunneridae</taxon>
        <taxon>Pentapetalae</taxon>
        <taxon>asterids</taxon>
        <taxon>campanulids</taxon>
        <taxon>Asterales</taxon>
        <taxon>Asteraceae</taxon>
        <taxon>Asteroideae</taxon>
        <taxon>Anthemideae</taxon>
        <taxon>Anthemidinae</taxon>
        <taxon>Tanacetum</taxon>
    </lineage>
</organism>
<protein>
    <submittedName>
        <fullName evidence="4">Uncharacterized protein</fullName>
    </submittedName>
</protein>
<evidence type="ECO:0000259" key="2">
    <source>
        <dbReference type="Pfam" id="PF13976"/>
    </source>
</evidence>
<dbReference type="InterPro" id="IPR054722">
    <property type="entry name" value="PolX-like_BBD"/>
</dbReference>
<feature type="region of interest" description="Disordered" evidence="1">
    <location>
        <begin position="175"/>
        <end position="194"/>
    </location>
</feature>
<feature type="domain" description="Retrovirus-related Pol polyprotein from transposon TNT 1-94-like beta-barrel" evidence="3">
    <location>
        <begin position="906"/>
        <end position="954"/>
    </location>
</feature>
<accession>A0A6L2JSU2</accession>
<dbReference type="Pfam" id="PF13976">
    <property type="entry name" value="gag_pre-integrs"/>
    <property type="match status" value="1"/>
</dbReference>
<feature type="region of interest" description="Disordered" evidence="1">
    <location>
        <begin position="439"/>
        <end position="486"/>
    </location>
</feature>
<dbReference type="Pfam" id="PF22936">
    <property type="entry name" value="Pol_BBD"/>
    <property type="match status" value="1"/>
</dbReference>
<feature type="region of interest" description="Disordered" evidence="1">
    <location>
        <begin position="736"/>
        <end position="755"/>
    </location>
</feature>
<dbReference type="EMBL" id="BKCJ010001267">
    <property type="protein sequence ID" value="GEU40158.1"/>
    <property type="molecule type" value="Genomic_DNA"/>
</dbReference>
<dbReference type="InterPro" id="IPR025724">
    <property type="entry name" value="GAG-pre-integrase_dom"/>
</dbReference>
<reference evidence="4" key="1">
    <citation type="journal article" date="2019" name="Sci. Rep.">
        <title>Draft genome of Tanacetum cinerariifolium, the natural source of mosquito coil.</title>
        <authorList>
            <person name="Yamashiro T."/>
            <person name="Shiraishi A."/>
            <person name="Satake H."/>
            <person name="Nakayama K."/>
        </authorList>
    </citation>
    <scope>NUCLEOTIDE SEQUENCE</scope>
</reference>
<proteinExistence type="predicted"/>
<dbReference type="AlphaFoldDB" id="A0A6L2JSU2"/>
<evidence type="ECO:0000259" key="3">
    <source>
        <dbReference type="Pfam" id="PF22936"/>
    </source>
</evidence>
<dbReference type="InterPro" id="IPR036875">
    <property type="entry name" value="Znf_CCHC_sf"/>
</dbReference>
<feature type="compositionally biased region" description="Polar residues" evidence="1">
    <location>
        <begin position="744"/>
        <end position="755"/>
    </location>
</feature>
<feature type="compositionally biased region" description="Basic residues" evidence="1">
    <location>
        <begin position="178"/>
        <end position="187"/>
    </location>
</feature>
<gene>
    <name evidence="4" type="ORF">Tci_012136</name>
</gene>
<feature type="compositionally biased region" description="Basic and acidic residues" evidence="1">
    <location>
        <begin position="461"/>
        <end position="473"/>
    </location>
</feature>
<feature type="region of interest" description="Disordered" evidence="1">
    <location>
        <begin position="276"/>
        <end position="317"/>
    </location>
</feature>
<feature type="compositionally biased region" description="Acidic residues" evidence="1">
    <location>
        <begin position="295"/>
        <end position="311"/>
    </location>
</feature>
<sequence length="1176" mass="134015">MSFFKELGHIREIKIITNIVVDQMHQPWSTFAIIINKSLFGKTTGLDKLCLFREPDPLGGHKKQDNMYYPRFTKVIIHHFLTKDKTISKRNKIGIHTSRDDYLINTLRFVSTKEESQIYGARLPNFMTNLEMRETKAYKTYLGYATRVTPPKKTQKFKKHASPKLSIIPTSLKEPTRKSKRFKRPTKKSSNASTTCVVIRETQVKSLSKKKEKMTVEKCKGIDFLSEVALTEEAQYEEVRKKSLRDFHKTHPSGSGTITKIAPSAAKIKPSIINEGTSVKLGVPNHGTNKNESSSESDQEENKEEIEDDKEEKESSFLKPRPMILMMKMKQRLKIKLKVMKMKEWIILPISSMMIMVNKSLEHVVLAKESSQPKSTYEAVALVTKFELKKILINKMDESQSYLTVAEHKECYDGLIKSYDLDKSLFSTYDKVYSLKRKDKDKDKDPSVGLDRRLKKKKMRRDSEPTKGPKTKESTSGSSKADKPSKTFDELMSTPIYFFAYIMNGLKIANLSQETLLGPAFKLFKGTCTNYAELKYDSEECYKALLKKLNCDNPKGGDYPFDLTKPLPLVMNGNRQMTKVAQYDLLGIEDMVQNIWSPVKVINDDDMEEMDLKWQAAMISIRIKKFYKRKRRKLLFDTKDPVGFDKTKVECFNYHKMGHFARDCRAKGNQDSRRRDVGNLGSDNEVKSCSKACKESYIRLKKLYDDQRDKLGDASVEITAYTLALKKTSADESYSKPSEYASCESDSSVEPSTSMPELVKNASKVFYKTKVWTDAPIIEEYELDSNNDSVSNVQEDKDKPSFAFTDFVKHVKTSRKNIKETCTTNHSPEIEKQDKNIKETGTTNHSPKIKKQDRHGYTRKGILLLKPQQVVVGDTKEILGTKYSTTTAAQSLERNDPHRALKDKGIVDSGCSRHMIGNKAHLADYQDFKSGSIAFGGSNGRITGKGKIKADRLDFKNNKVLFTDTDCLVMSHDFKLPDENQLLLKILRQHNMYNFNLKNINPFEELACLFAKASIDESNKWHRRLGHVNFKNLNKLVMGNLVRGLPSKIFENDHTCVACQKGKKHKASLENQANKSAGLKEANNSAGTQANDDQGTNSEEINLNEEHFVRPIGSAYSTTVKSSGGKIEKKISFKTCEKPVSQVEQVFLEELENLKRQEKEANDVAKSLRKEATHDI</sequence>
<dbReference type="GO" id="GO:0003676">
    <property type="term" value="F:nucleic acid binding"/>
    <property type="evidence" value="ECO:0007669"/>
    <property type="project" value="InterPro"/>
</dbReference>
<comment type="caution">
    <text evidence="4">The sequence shown here is derived from an EMBL/GenBank/DDBJ whole genome shotgun (WGS) entry which is preliminary data.</text>
</comment>
<dbReference type="GO" id="GO:0008270">
    <property type="term" value="F:zinc ion binding"/>
    <property type="evidence" value="ECO:0007669"/>
    <property type="project" value="InterPro"/>
</dbReference>
<name>A0A6L2JSU2_TANCI</name>
<feature type="compositionally biased region" description="Basic and acidic residues" evidence="1">
    <location>
        <begin position="439"/>
        <end position="452"/>
    </location>
</feature>
<feature type="domain" description="GAG-pre-integrase" evidence="2">
    <location>
        <begin position="993"/>
        <end position="1063"/>
    </location>
</feature>
<evidence type="ECO:0000313" key="4">
    <source>
        <dbReference type="EMBL" id="GEU40158.1"/>
    </source>
</evidence>